<protein>
    <recommendedName>
        <fullName evidence="4">YwbE family protein</fullName>
    </recommendedName>
</protein>
<dbReference type="EMBL" id="JAQQWP010000008">
    <property type="protein sequence ID" value="KAK8106506.1"/>
    <property type="molecule type" value="Genomic_DNA"/>
</dbReference>
<evidence type="ECO:0000313" key="2">
    <source>
        <dbReference type="EMBL" id="KAK8106506.1"/>
    </source>
</evidence>
<evidence type="ECO:0000256" key="1">
    <source>
        <dbReference type="SAM" id="MobiDB-lite"/>
    </source>
</evidence>
<gene>
    <name evidence="2" type="ORF">PG999_009865</name>
</gene>
<dbReference type="PANTHER" id="PTHR40069:SF1">
    <property type="entry name" value="YWBE PROTEIN"/>
    <property type="match status" value="1"/>
</dbReference>
<feature type="region of interest" description="Disordered" evidence="1">
    <location>
        <begin position="59"/>
        <end position="150"/>
    </location>
</feature>
<dbReference type="Pfam" id="PF09962">
    <property type="entry name" value="DUF2196"/>
    <property type="match status" value="1"/>
</dbReference>
<accession>A0AAW0QU55</accession>
<dbReference type="NCBIfam" id="TIGR03833">
    <property type="entry name" value="YwbE family protein"/>
    <property type="match status" value="1"/>
</dbReference>
<dbReference type="AlphaFoldDB" id="A0AAW0QU55"/>
<feature type="compositionally biased region" description="Low complexity" evidence="1">
    <location>
        <begin position="131"/>
        <end position="144"/>
    </location>
</feature>
<comment type="caution">
    <text evidence="2">The sequence shown here is derived from an EMBL/GenBank/DDBJ whole genome shotgun (WGS) entry which is preliminary data.</text>
</comment>
<reference evidence="2 3" key="1">
    <citation type="submission" date="2023-01" db="EMBL/GenBank/DDBJ databases">
        <title>Analysis of 21 Apiospora genomes using comparative genomics revels a genus with tremendous synthesis potential of carbohydrate active enzymes and secondary metabolites.</title>
        <authorList>
            <person name="Sorensen T."/>
        </authorList>
    </citation>
    <scope>NUCLEOTIDE SEQUENCE [LARGE SCALE GENOMIC DNA]</scope>
    <source>
        <strain evidence="2 3">CBS 117206</strain>
    </source>
</reference>
<evidence type="ECO:0008006" key="4">
    <source>
        <dbReference type="Google" id="ProtNLM"/>
    </source>
</evidence>
<name>A0AAW0QU55_9PEZI</name>
<dbReference type="Proteomes" id="UP001392437">
    <property type="component" value="Unassembled WGS sequence"/>
</dbReference>
<feature type="compositionally biased region" description="Basic residues" evidence="1">
    <location>
        <begin position="121"/>
        <end position="130"/>
    </location>
</feature>
<proteinExistence type="predicted"/>
<evidence type="ECO:0000313" key="3">
    <source>
        <dbReference type="Proteomes" id="UP001392437"/>
    </source>
</evidence>
<keyword evidence="3" id="KW-1185">Reference proteome</keyword>
<dbReference type="InterPro" id="IPR019240">
    <property type="entry name" value="DUF2196"/>
</dbReference>
<sequence>MANRVPNTTQVVPGASVSIVLKADQRTGREVQGVVRDVLTRGDHHRGIKVRLADGRIGRVQRLAPRPAEGSEAPGETAPAAHPPHFRSEGRQRPQYQDVRFDGHFEPPTEQVDLAAYIKPPKQRGKKGRKAAQNDAAADDAAPAGGEGSNADVATDVVTATAICPVCSAFEGDEAAVAHHVATHFE</sequence>
<organism evidence="2 3">
    <name type="scientific">Apiospora kogelbergensis</name>
    <dbReference type="NCBI Taxonomy" id="1337665"/>
    <lineage>
        <taxon>Eukaryota</taxon>
        <taxon>Fungi</taxon>
        <taxon>Dikarya</taxon>
        <taxon>Ascomycota</taxon>
        <taxon>Pezizomycotina</taxon>
        <taxon>Sordariomycetes</taxon>
        <taxon>Xylariomycetidae</taxon>
        <taxon>Amphisphaeriales</taxon>
        <taxon>Apiosporaceae</taxon>
        <taxon>Apiospora</taxon>
    </lineage>
</organism>
<dbReference type="PANTHER" id="PTHR40069">
    <property type="entry name" value="YWBE PROTEIN"/>
    <property type="match status" value="1"/>
</dbReference>